<evidence type="ECO:0008006" key="3">
    <source>
        <dbReference type="Google" id="ProtNLM"/>
    </source>
</evidence>
<organism evidence="1 2">
    <name type="scientific">Prorocentrum cordatum</name>
    <dbReference type="NCBI Taxonomy" id="2364126"/>
    <lineage>
        <taxon>Eukaryota</taxon>
        <taxon>Sar</taxon>
        <taxon>Alveolata</taxon>
        <taxon>Dinophyceae</taxon>
        <taxon>Prorocentrales</taxon>
        <taxon>Prorocentraceae</taxon>
        <taxon>Prorocentrum</taxon>
    </lineage>
</organism>
<dbReference type="Proteomes" id="UP001189429">
    <property type="component" value="Unassembled WGS sequence"/>
</dbReference>
<name>A0ABN9UNB5_9DINO</name>
<reference evidence="1" key="1">
    <citation type="submission" date="2023-10" db="EMBL/GenBank/DDBJ databases">
        <authorList>
            <person name="Chen Y."/>
            <person name="Shah S."/>
            <person name="Dougan E. K."/>
            <person name="Thang M."/>
            <person name="Chan C."/>
        </authorList>
    </citation>
    <scope>NUCLEOTIDE SEQUENCE [LARGE SCALE GENOMIC DNA]</scope>
</reference>
<comment type="caution">
    <text evidence="1">The sequence shown here is derived from an EMBL/GenBank/DDBJ whole genome shotgun (WGS) entry which is preliminary data.</text>
</comment>
<evidence type="ECO:0000313" key="1">
    <source>
        <dbReference type="EMBL" id="CAK0860665.1"/>
    </source>
</evidence>
<dbReference type="EMBL" id="CAUYUJ010015999">
    <property type="protein sequence ID" value="CAK0860665.1"/>
    <property type="molecule type" value="Genomic_DNA"/>
</dbReference>
<accession>A0ABN9UNB5</accession>
<feature type="non-terminal residue" evidence="1">
    <location>
        <position position="1"/>
    </location>
</feature>
<proteinExistence type="predicted"/>
<gene>
    <name evidence="1" type="ORF">PCOR1329_LOCUS49561</name>
</gene>
<protein>
    <recommendedName>
        <fullName evidence="3">RNA-directed RNA polymerase</fullName>
    </recommendedName>
</protein>
<keyword evidence="2" id="KW-1185">Reference proteome</keyword>
<feature type="non-terminal residue" evidence="1">
    <location>
        <position position="952"/>
    </location>
</feature>
<evidence type="ECO:0000313" key="2">
    <source>
        <dbReference type="Proteomes" id="UP001189429"/>
    </source>
</evidence>
<sequence>AIGTWLGSSSSGCDCSCHFDASPDEALIGLLKGQLDRCGPEHLHGQPTFTPACPEPGHTRLELGLSLVLGLVLGAVLREALETLQVGTRVLAYYEQEDNYWHERILVGRITATRWVVVTPHFDIYEEDFADALQLCPVGPLGGLPTKLSGHILRMDMGRYKRNEARLLAEGKQLASEIRQEEGLPDEPLGALAPPPAPGGALAVRVDAGDAPRWVALEARAGYRPGDELPAGTVPVAVLGDRGICELADGTKLAVAKADTYEGTPTPRQERQAAEQDLRTLPVKYDAGGTRVRDFAEAVDIMSSNPQLDFPVLGPRTTLWLVQQFKRLGQTPLQRHMWWRQTQNLTAADAGVDEHQFLSELLEMGAEKDQLNEGELATFEAVSRRCQLWEEVYANRLREHEAGAVRSAGAQLGSTSVRSSWGKSVGVAELWFVLHFRAGWQPVSRKRQQYSKNDAKDVKKRFLLEVARRTLQGLTPGYSEVEAAGSRTVYQRGNISLPKIGAGKVALTEALPADLQTKLETGRGLLRSPVEAAALIRDAGAPRAMDPKLGRLGYDYGHALGELYTSGVIEASSEPVLEEAGMFFVARKDKRLRLICDTRTPNMHFTTPEHTALATGEALSSLEAPGATMIGMSSGDVDCCFYQYALPPWCRRYFNLPLIDSRFLPPEVRGACGLTLKSGQPWCLDKCPGIDLKSEDAKVLYIDNFAVLSQSSDRAATAVADMQAALAAKGVVSELDPAPAGRGELLGCELDLQTGCWHVLGRRLWRVYGALEYVLLGRAKVSGQELERLIGHLVVILMLRREGLAMLHSSYEFAQASYSKKQPLWKSVTREMGWVKALLPCLRADTRRPWSEVVTCFDASPWGYGIVETEWDLEDVQRVGRVSERARFRRVLAAEGAPRERALEQEITRAPEPALLLADRSAGFREVDYGKMHARPWRAVGCGRWKRKEAIH</sequence>